<sequence length="758" mass="84702">MSTISKRATLVISLLSALNLYGQVSDKDTTIKKFQLEGVTIITTPKETYFLNQLPASTSIIGGAEVESGGKNSIKGLSSSVPNLFIPDYGSKITSAIYIRGIGSRFSPSPSIGLYEDNVPFIDKSAFDFEFLDVERVEILRGPQGTLYGRNALGGIVHIRTKSPFSDLGTEISLKAGTFSQYRGSFTTRNRINDRLAFSLGGFLNSDGGFFKNESTGKRIGNGYSAGGRLRVAYNIARRWKIEAANQFEFSDHSAYPYGLYNKGTGKSAAPSFNDTSSYKRVLNTTSLVVTHNAPGWRMNLISAYQYLKDTMRLDQDFTPQSVYTMSQSQKFGNFTQEVVFKSENDKNYQFVSGISAFIQNNYTDAPVLFGEDGVKRFFQDNFDRLYTTGVMPFHMKVGNNTIPVSGEYDQRSWGAAAFHQVTLRKVFTEGLSLTLGLRYEYEKQRLDYNSAMNLSLSFVRPGVPRPISMEIPAEVTGNENQSFGQFLPKFSVQYSKNNNLKLFYTSARGYKAGGYNIQMFSDIVQSKIMGGMPGGAQTEGDISDKISYKPEYNWNHEIGFSGWIIPEKFNFNASLFYIDSRDQQVVQFAGATGFGRVAKNAGKSYSTGGEISSSYKISKELEAFLNWGYTYSKFTQYTDNQNDYSGKFVPFVPRNTLNAGILYSVKINRGNFRQFNAAIRYNGAGKIYWTEQNDVAQKFYSTVDIESSVKISIFEISVWMRNFTDSEYNTFYFETTGTGFAQAGVPFNVGAGLKIKF</sequence>
<keyword evidence="6" id="KW-0406">Ion transport</keyword>
<keyword evidence="12" id="KW-0675">Receptor</keyword>
<dbReference type="GO" id="GO:0006826">
    <property type="term" value="P:iron ion transport"/>
    <property type="evidence" value="ECO:0007669"/>
    <property type="project" value="UniProtKB-KW"/>
</dbReference>
<dbReference type="SUPFAM" id="SSF56935">
    <property type="entry name" value="Porins"/>
    <property type="match status" value="1"/>
</dbReference>
<keyword evidence="4" id="KW-0812">Transmembrane</keyword>
<comment type="subcellular location">
    <subcellularLocation>
        <location evidence="1">Cell outer membrane</location>
        <topology evidence="1">Multi-pass membrane protein</topology>
    </subcellularLocation>
</comment>
<evidence type="ECO:0000256" key="3">
    <source>
        <dbReference type="ARBA" id="ARBA00022496"/>
    </source>
</evidence>
<dbReference type="AlphaFoldDB" id="A0A644W827"/>
<keyword evidence="3" id="KW-0410">Iron transport</keyword>
<evidence type="ECO:0000256" key="2">
    <source>
        <dbReference type="ARBA" id="ARBA00022448"/>
    </source>
</evidence>
<evidence type="ECO:0000256" key="1">
    <source>
        <dbReference type="ARBA" id="ARBA00004571"/>
    </source>
</evidence>
<dbReference type="Gene3D" id="2.40.170.20">
    <property type="entry name" value="TonB-dependent receptor, beta-barrel domain"/>
    <property type="match status" value="1"/>
</dbReference>
<keyword evidence="8" id="KW-0472">Membrane</keyword>
<comment type="caution">
    <text evidence="12">The sequence shown here is derived from an EMBL/GenBank/DDBJ whole genome shotgun (WGS) entry which is preliminary data.</text>
</comment>
<keyword evidence="9" id="KW-0998">Cell outer membrane</keyword>
<evidence type="ECO:0000256" key="6">
    <source>
        <dbReference type="ARBA" id="ARBA00023065"/>
    </source>
</evidence>
<dbReference type="EMBL" id="VSSQ01000679">
    <property type="protein sequence ID" value="MPL99646.1"/>
    <property type="molecule type" value="Genomic_DNA"/>
</dbReference>
<evidence type="ECO:0000256" key="5">
    <source>
        <dbReference type="ARBA" id="ARBA00023004"/>
    </source>
</evidence>
<keyword evidence="7" id="KW-0798">TonB box</keyword>
<feature type="domain" description="TonB-dependent receptor-like beta-barrel" evidence="10">
    <location>
        <begin position="254"/>
        <end position="712"/>
    </location>
</feature>
<evidence type="ECO:0000313" key="12">
    <source>
        <dbReference type="EMBL" id="MPL99646.1"/>
    </source>
</evidence>
<dbReference type="GO" id="GO:0009279">
    <property type="term" value="C:cell outer membrane"/>
    <property type="evidence" value="ECO:0007669"/>
    <property type="project" value="UniProtKB-SubCell"/>
</dbReference>
<evidence type="ECO:0000256" key="7">
    <source>
        <dbReference type="ARBA" id="ARBA00023077"/>
    </source>
</evidence>
<evidence type="ECO:0000256" key="8">
    <source>
        <dbReference type="ARBA" id="ARBA00023136"/>
    </source>
</evidence>
<protein>
    <submittedName>
        <fullName evidence="12">Pesticin receptor</fullName>
    </submittedName>
</protein>
<dbReference type="InterPro" id="IPR036942">
    <property type="entry name" value="Beta-barrel_TonB_sf"/>
</dbReference>
<keyword evidence="5" id="KW-0408">Iron</keyword>
<keyword evidence="2" id="KW-0813">Transport</keyword>
<dbReference type="InterPro" id="IPR012910">
    <property type="entry name" value="Plug_dom"/>
</dbReference>
<evidence type="ECO:0000256" key="4">
    <source>
        <dbReference type="ARBA" id="ARBA00022692"/>
    </source>
</evidence>
<evidence type="ECO:0000256" key="9">
    <source>
        <dbReference type="ARBA" id="ARBA00023237"/>
    </source>
</evidence>
<dbReference type="PANTHER" id="PTHR32552:SF81">
    <property type="entry name" value="TONB-DEPENDENT OUTER MEMBRANE RECEPTOR"/>
    <property type="match status" value="1"/>
</dbReference>
<organism evidence="12">
    <name type="scientific">bioreactor metagenome</name>
    <dbReference type="NCBI Taxonomy" id="1076179"/>
    <lineage>
        <taxon>unclassified sequences</taxon>
        <taxon>metagenomes</taxon>
        <taxon>ecological metagenomes</taxon>
    </lineage>
</organism>
<accession>A0A644W827</accession>
<dbReference type="InterPro" id="IPR000531">
    <property type="entry name" value="Beta-barrel_TonB"/>
</dbReference>
<gene>
    <name evidence="12" type="primary">fyuA_8</name>
    <name evidence="12" type="ORF">SDC9_45864</name>
</gene>
<dbReference type="Pfam" id="PF07715">
    <property type="entry name" value="Plug"/>
    <property type="match status" value="1"/>
</dbReference>
<evidence type="ECO:0000259" key="10">
    <source>
        <dbReference type="Pfam" id="PF00593"/>
    </source>
</evidence>
<dbReference type="PROSITE" id="PS52016">
    <property type="entry name" value="TONB_DEPENDENT_REC_3"/>
    <property type="match status" value="1"/>
</dbReference>
<evidence type="ECO:0000259" key="11">
    <source>
        <dbReference type="Pfam" id="PF07715"/>
    </source>
</evidence>
<proteinExistence type="predicted"/>
<name>A0A644W827_9ZZZZ</name>
<reference evidence="12" key="1">
    <citation type="submission" date="2019-08" db="EMBL/GenBank/DDBJ databases">
        <authorList>
            <person name="Kucharzyk K."/>
            <person name="Murdoch R.W."/>
            <person name="Higgins S."/>
            <person name="Loffler F."/>
        </authorList>
    </citation>
    <scope>NUCLEOTIDE SEQUENCE</scope>
</reference>
<dbReference type="InterPro" id="IPR039426">
    <property type="entry name" value="TonB-dep_rcpt-like"/>
</dbReference>
<feature type="domain" description="TonB-dependent receptor plug" evidence="11">
    <location>
        <begin position="53"/>
        <end position="156"/>
    </location>
</feature>
<dbReference type="PANTHER" id="PTHR32552">
    <property type="entry name" value="FERRICHROME IRON RECEPTOR-RELATED"/>
    <property type="match status" value="1"/>
</dbReference>
<dbReference type="Pfam" id="PF00593">
    <property type="entry name" value="TonB_dep_Rec_b-barrel"/>
    <property type="match status" value="1"/>
</dbReference>